<dbReference type="AlphaFoldDB" id="I4GV14"/>
<organism evidence="1 2">
    <name type="scientific">Microcystis aeruginosa PCC 9806</name>
    <dbReference type="NCBI Taxonomy" id="1160282"/>
    <lineage>
        <taxon>Bacteria</taxon>
        <taxon>Bacillati</taxon>
        <taxon>Cyanobacteriota</taxon>
        <taxon>Cyanophyceae</taxon>
        <taxon>Oscillatoriophycideae</taxon>
        <taxon>Chroococcales</taxon>
        <taxon>Microcystaceae</taxon>
        <taxon>Microcystis</taxon>
    </lineage>
</organism>
<dbReference type="HOGENOM" id="CLU_3045316_0_0_3"/>
<sequence length="54" mass="6018">MKIGKTLHPTPNTLHPTPYPHEKLFQQTLNIGESSWMVILTTVKTATATVKAMN</sequence>
<evidence type="ECO:0000313" key="1">
    <source>
        <dbReference type="EMBL" id="CCI13638.1"/>
    </source>
</evidence>
<name>I4GV14_MICAE</name>
<accession>I4GV14</accession>
<reference evidence="1 2" key="1">
    <citation type="submission" date="2012-04" db="EMBL/GenBank/DDBJ databases">
        <authorList>
            <person name="Genoscope - CEA"/>
        </authorList>
    </citation>
    <scope>NUCLEOTIDE SEQUENCE [LARGE SCALE GENOMIC DNA]</scope>
    <source>
        <strain evidence="1 2">9806</strain>
    </source>
</reference>
<dbReference type="RefSeq" id="WP_002783883.1">
    <property type="nucleotide sequence ID" value="NZ_HE973243.1"/>
</dbReference>
<dbReference type="EMBL" id="CAIL01000119">
    <property type="protein sequence ID" value="CCI13638.1"/>
    <property type="molecule type" value="Genomic_DNA"/>
</dbReference>
<comment type="caution">
    <text evidence="1">The sequence shown here is derived from an EMBL/GenBank/DDBJ whole genome shotgun (WGS) entry which is preliminary data.</text>
</comment>
<proteinExistence type="predicted"/>
<evidence type="ECO:0000313" key="2">
    <source>
        <dbReference type="Proteomes" id="UP000003273"/>
    </source>
</evidence>
<protein>
    <submittedName>
        <fullName evidence="1">Uncharacterized protein</fullName>
    </submittedName>
</protein>
<gene>
    <name evidence="1" type="ORF">MICAE_2050007</name>
</gene>
<dbReference type="Proteomes" id="UP000003273">
    <property type="component" value="Unassembled WGS sequence"/>
</dbReference>